<gene>
    <name evidence="1" type="ORF">BCR42DRAFT_455743</name>
</gene>
<reference evidence="1 2" key="1">
    <citation type="submission" date="2016-07" db="EMBL/GenBank/DDBJ databases">
        <title>Pervasive Adenine N6-methylation of Active Genes in Fungi.</title>
        <authorList>
            <consortium name="DOE Joint Genome Institute"/>
            <person name="Mondo S.J."/>
            <person name="Dannebaum R.O."/>
            <person name="Kuo R.C."/>
            <person name="Labutti K."/>
            <person name="Haridas S."/>
            <person name="Kuo A."/>
            <person name="Salamov A."/>
            <person name="Ahrendt S.R."/>
            <person name="Lipzen A."/>
            <person name="Sullivan W."/>
            <person name="Andreopoulos W.B."/>
            <person name="Clum A."/>
            <person name="Lindquist E."/>
            <person name="Daum C."/>
            <person name="Ramamoorthy G.K."/>
            <person name="Gryganskyi A."/>
            <person name="Culley D."/>
            <person name="Magnuson J.K."/>
            <person name="James T.Y."/>
            <person name="O'Malley M.A."/>
            <person name="Stajich J.E."/>
            <person name="Spatafora J.W."/>
            <person name="Visel A."/>
            <person name="Grigoriev I.V."/>
        </authorList>
    </citation>
    <scope>NUCLEOTIDE SEQUENCE [LARGE SCALE GENOMIC DNA]</scope>
    <source>
        <strain evidence="1 2">NRRL 1336</strain>
    </source>
</reference>
<dbReference type="AlphaFoldDB" id="A0A1X2I372"/>
<organism evidence="1 2">
    <name type="scientific">Absidia repens</name>
    <dbReference type="NCBI Taxonomy" id="90262"/>
    <lineage>
        <taxon>Eukaryota</taxon>
        <taxon>Fungi</taxon>
        <taxon>Fungi incertae sedis</taxon>
        <taxon>Mucoromycota</taxon>
        <taxon>Mucoromycotina</taxon>
        <taxon>Mucoromycetes</taxon>
        <taxon>Mucorales</taxon>
        <taxon>Cunninghamellaceae</taxon>
        <taxon>Absidia</taxon>
    </lineage>
</organism>
<protein>
    <submittedName>
        <fullName evidence="1">Uncharacterized protein</fullName>
    </submittedName>
</protein>
<dbReference type="EMBL" id="MCGE01000032">
    <property type="protein sequence ID" value="ORZ08226.1"/>
    <property type="molecule type" value="Genomic_DNA"/>
</dbReference>
<name>A0A1X2I372_9FUNG</name>
<dbReference type="Proteomes" id="UP000193560">
    <property type="component" value="Unassembled WGS sequence"/>
</dbReference>
<proteinExistence type="predicted"/>
<sequence length="182" mass="20150">MQRFTAFYMFGECIPARTRNSGQPIISGTAHIPALCSKYKFEDCKGPVVDNPFSLMFSNQDILIPKTPTPAFKSLMHHPHSTPNAANVTERTMPSVLAWYAPSTVKMSRMTPRTVENISEPLKKVRAKELLLDSVPITLLTSLLRLLPPISAAIARECPTLKVTAVQKVPHTMLLVDPAILK</sequence>
<keyword evidence="2" id="KW-1185">Reference proteome</keyword>
<accession>A0A1X2I372</accession>
<evidence type="ECO:0000313" key="2">
    <source>
        <dbReference type="Proteomes" id="UP000193560"/>
    </source>
</evidence>
<evidence type="ECO:0000313" key="1">
    <source>
        <dbReference type="EMBL" id="ORZ08226.1"/>
    </source>
</evidence>
<comment type="caution">
    <text evidence="1">The sequence shown here is derived from an EMBL/GenBank/DDBJ whole genome shotgun (WGS) entry which is preliminary data.</text>
</comment>